<evidence type="ECO:0000256" key="8">
    <source>
        <dbReference type="ARBA" id="ARBA00022840"/>
    </source>
</evidence>
<accession>A0A1S7LFW2</accession>
<name>A0A1S7LFW2_MAGMO</name>
<comment type="catalytic activity">
    <reaction evidence="10 11">
        <text>DNA(n) + a 2'-deoxyribonucleoside 5'-triphosphate = DNA(n+1) + diphosphate</text>
        <dbReference type="Rhea" id="RHEA:22508"/>
        <dbReference type="Rhea" id="RHEA-COMP:17339"/>
        <dbReference type="Rhea" id="RHEA-COMP:17340"/>
        <dbReference type="ChEBI" id="CHEBI:33019"/>
        <dbReference type="ChEBI" id="CHEBI:61560"/>
        <dbReference type="ChEBI" id="CHEBI:173112"/>
        <dbReference type="EC" id="2.7.7.7"/>
    </reaction>
</comment>
<protein>
    <recommendedName>
        <fullName evidence="11">DNA polymerase III subunit gamma/tau</fullName>
        <ecNumber evidence="11">2.7.7.7</ecNumber>
    </recommendedName>
</protein>
<dbReference type="InterPro" id="IPR022754">
    <property type="entry name" value="DNA_pol_III_gamma-3"/>
</dbReference>
<dbReference type="InterPro" id="IPR045085">
    <property type="entry name" value="HLD_clamp_pol_III_gamma_tau"/>
</dbReference>
<dbReference type="Pfam" id="PF12169">
    <property type="entry name" value="DNA_pol3_gamma3"/>
    <property type="match status" value="1"/>
</dbReference>
<feature type="compositionally biased region" description="Low complexity" evidence="12">
    <location>
        <begin position="384"/>
        <end position="409"/>
    </location>
</feature>
<dbReference type="NCBIfam" id="NF004046">
    <property type="entry name" value="PRK05563.1"/>
    <property type="match status" value="1"/>
</dbReference>
<dbReference type="SUPFAM" id="SSF52540">
    <property type="entry name" value="P-loop containing nucleoside triphosphate hydrolases"/>
    <property type="match status" value="1"/>
</dbReference>
<dbReference type="CDD" id="cd00009">
    <property type="entry name" value="AAA"/>
    <property type="match status" value="1"/>
</dbReference>
<keyword evidence="5" id="KW-0479">Metal-binding</keyword>
<dbReference type="Gene3D" id="1.10.8.60">
    <property type="match status" value="1"/>
</dbReference>
<evidence type="ECO:0000256" key="4">
    <source>
        <dbReference type="ARBA" id="ARBA00022705"/>
    </source>
</evidence>
<evidence type="ECO:0000256" key="3">
    <source>
        <dbReference type="ARBA" id="ARBA00022695"/>
    </source>
</evidence>
<dbReference type="GO" id="GO:0006261">
    <property type="term" value="P:DNA-templated DNA replication"/>
    <property type="evidence" value="ECO:0007669"/>
    <property type="project" value="TreeGrafter"/>
</dbReference>
<proteinExistence type="inferred from homology"/>
<dbReference type="NCBIfam" id="TIGR02397">
    <property type="entry name" value="dnaX_nterm"/>
    <property type="match status" value="1"/>
</dbReference>
<feature type="compositionally biased region" description="Pro residues" evidence="12">
    <location>
        <begin position="460"/>
        <end position="474"/>
    </location>
</feature>
<sequence>MSSYVVLARKWRPRRFEDLIGQEHVVQALRHALDQGRISHAFLFTGIRGIGKTTLSRLLAMCLNCREGVTATPCGTCDSCQAVIRGEHPDVFEVDAASRTKVEQMRELLDGVPYAPTTSAYKVYILDEVHMLSEKSFNAILKTLEEPPAHVKFIFATTEVHKIPPTILSRCQRYDLRRLERGRLSAYLADILGQEEIAFEELALSAISKAADGSVRDGLSLLDQCIAHGGGEVTYARVSDLLGLTDGEAVTSMLADLLKGDAAGMLAGLEQFHRYGVEPRILLDDLLERLHAAAREKAVGAQDRDLALADHAELATHWAKISQEHLQMLYQVLLRGRQDIQLARDGKQALEMLLLRGSCLRPVPPLKNMVDALQRQVEQASGTAAQAAAQPSAASASVPPAAAQVATSPLAEEKKKPSVAPEPTAPPPPEAILELPKPAPSVKSSSAAAAREADADRFAPAPPRPEVPQQPPPVEPRELAHEQPVLPERLDSWDALAQAAAVKQPVLQQKMDSHLSLVSYQGGTGPQDPPRLEVATAHSFAGEPAKVRKQLMDLFASLGVMNPQVKVVDGTKGDRPATRAEIAQKSQQAHQTALEKEITANPLVQKIINHFDADIIHVEPNG</sequence>
<dbReference type="PANTHER" id="PTHR11669">
    <property type="entry name" value="REPLICATION FACTOR C / DNA POLYMERASE III GAMMA-TAU SUBUNIT"/>
    <property type="match status" value="1"/>
</dbReference>
<feature type="domain" description="AAA+ ATPase" evidence="13">
    <location>
        <begin position="38"/>
        <end position="179"/>
    </location>
</feature>
<comment type="subunit">
    <text evidence="11">DNA polymerase III contains a core (composed of alpha, epsilon and theta chains) that associates with a tau subunit. This core dimerizes to form the POLIII' complex. PolIII' associates with the gamma complex (composed of gamma, delta, delta', psi and chi chains) and with the beta chain to form the complete DNA polymerase III complex.</text>
</comment>
<dbReference type="SMART" id="SM00382">
    <property type="entry name" value="AAA"/>
    <property type="match status" value="1"/>
</dbReference>
<dbReference type="EC" id="2.7.7.7" evidence="11"/>
<evidence type="ECO:0000259" key="13">
    <source>
        <dbReference type="SMART" id="SM00382"/>
    </source>
</evidence>
<dbReference type="InterPro" id="IPR003593">
    <property type="entry name" value="AAA+_ATPase"/>
</dbReference>
<keyword evidence="3 11" id="KW-0548">Nucleotidyltransferase</keyword>
<dbReference type="GO" id="GO:0003887">
    <property type="term" value="F:DNA-directed DNA polymerase activity"/>
    <property type="evidence" value="ECO:0007669"/>
    <property type="project" value="UniProtKB-KW"/>
</dbReference>
<dbReference type="PRINTS" id="PR00300">
    <property type="entry name" value="CLPPROTEASEA"/>
</dbReference>
<dbReference type="EMBL" id="LO017727">
    <property type="protein sequence ID" value="CRH05835.1"/>
    <property type="molecule type" value="Genomic_DNA"/>
</dbReference>
<comment type="function">
    <text evidence="11">DNA polymerase III is a complex, multichain enzyme responsible for most of the replicative synthesis in bacteria. This DNA polymerase also exhibits 3' to 5' exonuclease activity.</text>
</comment>
<keyword evidence="6 11" id="KW-0547">Nucleotide-binding</keyword>
<keyword evidence="2 11" id="KW-0808">Transferase</keyword>
<evidence type="ECO:0000256" key="2">
    <source>
        <dbReference type="ARBA" id="ARBA00022679"/>
    </source>
</evidence>
<dbReference type="InterPro" id="IPR027417">
    <property type="entry name" value="P-loop_NTPase"/>
</dbReference>
<keyword evidence="4 11" id="KW-0235">DNA replication</keyword>
<dbReference type="GO" id="GO:0009360">
    <property type="term" value="C:DNA polymerase III complex"/>
    <property type="evidence" value="ECO:0007669"/>
    <property type="project" value="InterPro"/>
</dbReference>
<dbReference type="FunFam" id="1.10.8.60:FF:000013">
    <property type="entry name" value="DNA polymerase III subunit gamma/tau"/>
    <property type="match status" value="1"/>
</dbReference>
<gene>
    <name evidence="11 14" type="primary">dnaX</name>
    <name evidence="14" type="ORF">MAGMO_1651</name>
</gene>
<comment type="similarity">
    <text evidence="1 11">Belongs to the DnaX/STICHEL family.</text>
</comment>
<organism evidence="14">
    <name type="scientific">Magnetococcus massalia (strain MO-1)</name>
    <dbReference type="NCBI Taxonomy" id="451514"/>
    <lineage>
        <taxon>Bacteria</taxon>
        <taxon>Pseudomonadati</taxon>
        <taxon>Pseudomonadota</taxon>
        <taxon>Magnetococcia</taxon>
        <taxon>Magnetococcales</taxon>
        <taxon>Magnetococcaceae</taxon>
        <taxon>Magnetococcus</taxon>
    </lineage>
</organism>
<keyword evidence="7" id="KW-0862">Zinc</keyword>
<feature type="compositionally biased region" description="Low complexity" evidence="12">
    <location>
        <begin position="431"/>
        <end position="450"/>
    </location>
</feature>
<dbReference type="Gene3D" id="1.20.272.10">
    <property type="match status" value="1"/>
</dbReference>
<dbReference type="InterPro" id="IPR050238">
    <property type="entry name" value="DNA_Rep/Repair_Clamp_Loader"/>
</dbReference>
<evidence type="ECO:0000256" key="6">
    <source>
        <dbReference type="ARBA" id="ARBA00022741"/>
    </source>
</evidence>
<evidence type="ECO:0000256" key="1">
    <source>
        <dbReference type="ARBA" id="ARBA00006360"/>
    </source>
</evidence>
<dbReference type="Pfam" id="PF13177">
    <property type="entry name" value="DNA_pol3_delta2"/>
    <property type="match status" value="1"/>
</dbReference>
<dbReference type="CDD" id="cd18137">
    <property type="entry name" value="HLD_clamp_pol_III_gamma_tau"/>
    <property type="match status" value="1"/>
</dbReference>
<dbReference type="GO" id="GO:0046872">
    <property type="term" value="F:metal ion binding"/>
    <property type="evidence" value="ECO:0007669"/>
    <property type="project" value="UniProtKB-KW"/>
</dbReference>
<dbReference type="InterPro" id="IPR001270">
    <property type="entry name" value="ClpA/B"/>
</dbReference>
<keyword evidence="9 11" id="KW-0239">DNA-directed DNA polymerase</keyword>
<dbReference type="PANTHER" id="PTHR11669:SF0">
    <property type="entry name" value="PROTEIN STICHEL-LIKE 2"/>
    <property type="match status" value="1"/>
</dbReference>
<dbReference type="InterPro" id="IPR012763">
    <property type="entry name" value="DNA_pol_III_sug/sutau_N"/>
</dbReference>
<dbReference type="AlphaFoldDB" id="A0A1S7LFW2"/>
<dbReference type="SUPFAM" id="SSF48019">
    <property type="entry name" value="post-AAA+ oligomerization domain-like"/>
    <property type="match status" value="1"/>
</dbReference>
<evidence type="ECO:0000256" key="12">
    <source>
        <dbReference type="SAM" id="MobiDB-lite"/>
    </source>
</evidence>
<evidence type="ECO:0000256" key="9">
    <source>
        <dbReference type="ARBA" id="ARBA00022932"/>
    </source>
</evidence>
<evidence type="ECO:0000256" key="11">
    <source>
        <dbReference type="RuleBase" id="RU364063"/>
    </source>
</evidence>
<dbReference type="InterPro" id="IPR008921">
    <property type="entry name" value="DNA_pol3_clamp-load_cplx_C"/>
</dbReference>
<dbReference type="GO" id="GO:0003677">
    <property type="term" value="F:DNA binding"/>
    <property type="evidence" value="ECO:0007669"/>
    <property type="project" value="InterPro"/>
</dbReference>
<evidence type="ECO:0000313" key="14">
    <source>
        <dbReference type="EMBL" id="CRH05835.1"/>
    </source>
</evidence>
<dbReference type="Pfam" id="PF22608">
    <property type="entry name" value="DNAX_ATPase_lid"/>
    <property type="match status" value="1"/>
</dbReference>
<evidence type="ECO:0000256" key="10">
    <source>
        <dbReference type="ARBA" id="ARBA00049244"/>
    </source>
</evidence>
<dbReference type="GO" id="GO:0005524">
    <property type="term" value="F:ATP binding"/>
    <property type="evidence" value="ECO:0007669"/>
    <property type="project" value="UniProtKB-KW"/>
</dbReference>
<reference evidence="14" key="1">
    <citation type="submission" date="2015-04" db="EMBL/GenBank/DDBJ databases">
        <authorList>
            <person name="Syromyatnikov M.Y."/>
            <person name="Popov V.N."/>
        </authorList>
    </citation>
    <scope>NUCLEOTIDE SEQUENCE</scope>
    <source>
        <strain evidence="14">MO-1</strain>
    </source>
</reference>
<evidence type="ECO:0000256" key="5">
    <source>
        <dbReference type="ARBA" id="ARBA00022723"/>
    </source>
</evidence>
<dbReference type="FunFam" id="3.40.50.300:FF:000014">
    <property type="entry name" value="DNA polymerase III subunit gamma/tau"/>
    <property type="match status" value="1"/>
</dbReference>
<feature type="region of interest" description="Disordered" evidence="12">
    <location>
        <begin position="384"/>
        <end position="480"/>
    </location>
</feature>
<keyword evidence="8 11" id="KW-0067">ATP-binding</keyword>
<dbReference type="Gene3D" id="3.40.50.300">
    <property type="entry name" value="P-loop containing nucleotide triphosphate hydrolases"/>
    <property type="match status" value="1"/>
</dbReference>
<evidence type="ECO:0000256" key="7">
    <source>
        <dbReference type="ARBA" id="ARBA00022833"/>
    </source>
</evidence>